<comment type="caution">
    <text evidence="6">The sequence shown here is derived from an EMBL/GenBank/DDBJ whole genome shotgun (WGS) entry which is preliminary data.</text>
</comment>
<evidence type="ECO:0000313" key="6">
    <source>
        <dbReference type="EMBL" id="EQD71910.1"/>
    </source>
</evidence>
<keyword evidence="2" id="KW-0663">Pyridoxal phosphate</keyword>
<accession>T1CRM3</accession>
<gene>
    <name evidence="6" type="ORF">B1B_04190</name>
</gene>
<comment type="cofactor">
    <cofactor evidence="1">
        <name>pyridoxal 5'-phosphate</name>
        <dbReference type="ChEBI" id="CHEBI:597326"/>
    </cofactor>
</comment>
<dbReference type="GO" id="GO:0004794">
    <property type="term" value="F:threonine deaminase activity"/>
    <property type="evidence" value="ECO:0007669"/>
    <property type="project" value="TreeGrafter"/>
</dbReference>
<dbReference type="InterPro" id="IPR036052">
    <property type="entry name" value="TrpB-like_PALP_sf"/>
</dbReference>
<dbReference type="GO" id="GO:0009097">
    <property type="term" value="P:isoleucine biosynthetic process"/>
    <property type="evidence" value="ECO:0007669"/>
    <property type="project" value="TreeGrafter"/>
</dbReference>
<evidence type="ECO:0000256" key="1">
    <source>
        <dbReference type="ARBA" id="ARBA00001933"/>
    </source>
</evidence>
<evidence type="ECO:0000256" key="4">
    <source>
        <dbReference type="SAM" id="MobiDB-lite"/>
    </source>
</evidence>
<dbReference type="AlphaFoldDB" id="T1CRM3"/>
<reference evidence="6" key="1">
    <citation type="submission" date="2013-08" db="EMBL/GenBank/DDBJ databases">
        <authorList>
            <person name="Mendez C."/>
            <person name="Richter M."/>
            <person name="Ferrer M."/>
            <person name="Sanchez J."/>
        </authorList>
    </citation>
    <scope>NUCLEOTIDE SEQUENCE</scope>
</reference>
<dbReference type="Pfam" id="PF00291">
    <property type="entry name" value="PALP"/>
    <property type="match status" value="1"/>
</dbReference>
<feature type="region of interest" description="Disordered" evidence="4">
    <location>
        <begin position="1"/>
        <end position="31"/>
    </location>
</feature>
<sequence length="214" mass="22497">DTALAWSRSPERSGSAGERARREEAGRGSFDVSTLREPYRAEGKKTMGLEIVETLGTEGMPDAVVYPAGGGTGLIGMHRAFEQLQALGLLDRAPRLLAVQPEGCAPLVRALRDGAPRATPWETPHTIAPGLLVPSPFASDQVLEAVRATRGGGTTVSDEAILEAVDTIGRRYGVSVSPEGAAPFAALPGLLREGKLRAGERVLLYNTGSGIPFL</sequence>
<keyword evidence="3" id="KW-0456">Lyase</keyword>
<name>T1CRM3_9ZZZZ</name>
<dbReference type="Gene3D" id="3.40.50.1100">
    <property type="match status" value="1"/>
</dbReference>
<evidence type="ECO:0000256" key="3">
    <source>
        <dbReference type="ARBA" id="ARBA00023239"/>
    </source>
</evidence>
<dbReference type="PANTHER" id="PTHR48078:SF6">
    <property type="entry name" value="L-THREONINE DEHYDRATASE CATABOLIC TDCB"/>
    <property type="match status" value="1"/>
</dbReference>
<dbReference type="EMBL" id="AUZY01002631">
    <property type="protein sequence ID" value="EQD71910.1"/>
    <property type="molecule type" value="Genomic_DNA"/>
</dbReference>
<proteinExistence type="predicted"/>
<dbReference type="InterPro" id="IPR050147">
    <property type="entry name" value="Ser/Thr_Dehydratase"/>
</dbReference>
<dbReference type="GO" id="GO:0006567">
    <property type="term" value="P:L-threonine catabolic process"/>
    <property type="evidence" value="ECO:0007669"/>
    <property type="project" value="TreeGrafter"/>
</dbReference>
<feature type="domain" description="Tryptophan synthase beta chain-like PALP" evidence="5">
    <location>
        <begin position="16"/>
        <end position="208"/>
    </location>
</feature>
<dbReference type="PANTHER" id="PTHR48078">
    <property type="entry name" value="THREONINE DEHYDRATASE, MITOCHONDRIAL-RELATED"/>
    <property type="match status" value="1"/>
</dbReference>
<reference evidence="6" key="2">
    <citation type="journal article" date="2014" name="ISME J.">
        <title>Microbial stratification in low pH oxic and suboxic macroscopic growths along an acid mine drainage.</title>
        <authorList>
            <person name="Mendez-Garcia C."/>
            <person name="Mesa V."/>
            <person name="Sprenger R.R."/>
            <person name="Richter M."/>
            <person name="Diez M.S."/>
            <person name="Solano J."/>
            <person name="Bargiela R."/>
            <person name="Golyshina O.V."/>
            <person name="Manteca A."/>
            <person name="Ramos J.L."/>
            <person name="Gallego J.R."/>
            <person name="Llorente I."/>
            <person name="Martins Dos Santos V.A."/>
            <person name="Jensen O.N."/>
            <person name="Pelaez A.I."/>
            <person name="Sanchez J."/>
            <person name="Ferrer M."/>
        </authorList>
    </citation>
    <scope>NUCLEOTIDE SEQUENCE</scope>
</reference>
<dbReference type="InterPro" id="IPR001926">
    <property type="entry name" value="TrpB-like_PALP"/>
</dbReference>
<protein>
    <submittedName>
        <fullName evidence="6">Threonine synthase</fullName>
    </submittedName>
</protein>
<dbReference type="GO" id="GO:0003941">
    <property type="term" value="F:L-serine ammonia-lyase activity"/>
    <property type="evidence" value="ECO:0007669"/>
    <property type="project" value="TreeGrafter"/>
</dbReference>
<dbReference type="SUPFAM" id="SSF53686">
    <property type="entry name" value="Tryptophan synthase beta subunit-like PLP-dependent enzymes"/>
    <property type="match status" value="1"/>
</dbReference>
<evidence type="ECO:0000256" key="2">
    <source>
        <dbReference type="ARBA" id="ARBA00022898"/>
    </source>
</evidence>
<evidence type="ECO:0000259" key="5">
    <source>
        <dbReference type="Pfam" id="PF00291"/>
    </source>
</evidence>
<feature type="non-terminal residue" evidence="6">
    <location>
        <position position="1"/>
    </location>
</feature>
<dbReference type="GO" id="GO:0006565">
    <property type="term" value="P:L-serine catabolic process"/>
    <property type="evidence" value="ECO:0007669"/>
    <property type="project" value="TreeGrafter"/>
</dbReference>
<organism evidence="6">
    <name type="scientific">mine drainage metagenome</name>
    <dbReference type="NCBI Taxonomy" id="410659"/>
    <lineage>
        <taxon>unclassified sequences</taxon>
        <taxon>metagenomes</taxon>
        <taxon>ecological metagenomes</taxon>
    </lineage>
</organism>